<dbReference type="InterPro" id="IPR001182">
    <property type="entry name" value="FtsW/RodA"/>
</dbReference>
<feature type="transmembrane region" description="Helical" evidence="6">
    <location>
        <begin position="81"/>
        <end position="101"/>
    </location>
</feature>
<organism evidence="7 8">
    <name type="scientific">Paenibacillus eucommiae</name>
    <dbReference type="NCBI Taxonomy" id="1355755"/>
    <lineage>
        <taxon>Bacteria</taxon>
        <taxon>Bacillati</taxon>
        <taxon>Bacillota</taxon>
        <taxon>Bacilli</taxon>
        <taxon>Bacillales</taxon>
        <taxon>Paenibacillaceae</taxon>
        <taxon>Paenibacillus</taxon>
    </lineage>
</organism>
<feature type="transmembrane region" description="Helical" evidence="6">
    <location>
        <begin position="220"/>
        <end position="239"/>
    </location>
</feature>
<reference evidence="7 8" key="1">
    <citation type="submission" date="2021-03" db="EMBL/GenBank/DDBJ databases">
        <title>Genomic Encyclopedia of Type Strains, Phase IV (KMG-IV): sequencing the most valuable type-strain genomes for metagenomic binning, comparative biology and taxonomic classification.</title>
        <authorList>
            <person name="Goeker M."/>
        </authorList>
    </citation>
    <scope>NUCLEOTIDE SEQUENCE [LARGE SCALE GENOMIC DNA]</scope>
    <source>
        <strain evidence="7 8">DSM 26048</strain>
    </source>
</reference>
<dbReference type="PANTHER" id="PTHR30474:SF1">
    <property type="entry name" value="PEPTIDOGLYCAN GLYCOSYLTRANSFERASE MRDB"/>
    <property type="match status" value="1"/>
</dbReference>
<dbReference type="EMBL" id="JAGGLB010000003">
    <property type="protein sequence ID" value="MBP1989897.1"/>
    <property type="molecule type" value="Genomic_DNA"/>
</dbReference>
<dbReference type="RefSeq" id="WP_209970673.1">
    <property type="nucleotide sequence ID" value="NZ_JAGGLB010000003.1"/>
</dbReference>
<sequence length="461" mass="51512">MESPSKLVQQFVQGVCKQIRFKSIHASIVKELTDHIEDQKNEYIDQGLDKDAAELKAVEQMGDPMLVGKQLNLTHRPKTEWTLLSISAVLVVLGGAVQYFFSGINERSDHLFSNFLQYAPIGIAAFLLLYFFDYTWLGRNSKLAYFLLFGLTTAVFLYFDNTMRGTITYVYGFTLLFIPVFAGIVYGFRNKGYLGIIYSAFFYAGAVFICLWGNSAISFLLLTLSCLIILTAAIGKGFFGGNKKLGLAILYVPTLLTFILTICTTTILSPYVQQRIERITAFSNPEREPLGAGYQFLLIRNLFSSAKPIGTAVLDGSFGTQRIDQILPEWSSDFSLTYLIASLGYVPGMALIAVLFVLIVRMFISVLRQKRTLGFLLSFSACLAITVQIVFYILSNIGIFPPLSLRLPFITFGGSGFIVNMALMGLLLSVYRRTNLVSEKEGSEGSPWIHVQIKINFRKRS</sequence>
<evidence type="ECO:0000313" key="8">
    <source>
        <dbReference type="Proteomes" id="UP001519287"/>
    </source>
</evidence>
<comment type="subcellular location">
    <subcellularLocation>
        <location evidence="1">Membrane</location>
        <topology evidence="1">Multi-pass membrane protein</topology>
    </subcellularLocation>
</comment>
<proteinExistence type="predicted"/>
<name>A0ABS4IQQ3_9BACL</name>
<feature type="transmembrane region" description="Helical" evidence="6">
    <location>
        <begin position="407"/>
        <end position="431"/>
    </location>
</feature>
<feature type="transmembrane region" description="Helical" evidence="6">
    <location>
        <begin position="166"/>
        <end position="186"/>
    </location>
</feature>
<protein>
    <submittedName>
        <fullName evidence="7">Cell division protein FtsW (Lipid II flippase)</fullName>
    </submittedName>
</protein>
<dbReference type="NCBIfam" id="NF038403">
    <property type="entry name" value="perm_prefix_1"/>
    <property type="match status" value="1"/>
</dbReference>
<keyword evidence="4 6" id="KW-1133">Transmembrane helix</keyword>
<evidence type="ECO:0000256" key="6">
    <source>
        <dbReference type="SAM" id="Phobius"/>
    </source>
</evidence>
<dbReference type="InterPro" id="IPR047928">
    <property type="entry name" value="Perm_prefix_1"/>
</dbReference>
<evidence type="ECO:0000256" key="2">
    <source>
        <dbReference type="ARBA" id="ARBA00022692"/>
    </source>
</evidence>
<feature type="transmembrane region" description="Helical" evidence="6">
    <location>
        <begin position="336"/>
        <end position="360"/>
    </location>
</feature>
<feature type="transmembrane region" description="Helical" evidence="6">
    <location>
        <begin position="113"/>
        <end position="131"/>
    </location>
</feature>
<keyword evidence="8" id="KW-1185">Reference proteome</keyword>
<evidence type="ECO:0000256" key="5">
    <source>
        <dbReference type="ARBA" id="ARBA00023136"/>
    </source>
</evidence>
<keyword evidence="7" id="KW-0131">Cell cycle</keyword>
<evidence type="ECO:0000313" key="7">
    <source>
        <dbReference type="EMBL" id="MBP1989897.1"/>
    </source>
</evidence>
<dbReference type="Pfam" id="PF01098">
    <property type="entry name" value="FTSW_RODA_SPOVE"/>
    <property type="match status" value="1"/>
</dbReference>
<keyword evidence="2 6" id="KW-0812">Transmembrane</keyword>
<feature type="transmembrane region" description="Helical" evidence="6">
    <location>
        <begin position="193"/>
        <end position="214"/>
    </location>
</feature>
<dbReference type="PANTHER" id="PTHR30474">
    <property type="entry name" value="CELL CYCLE PROTEIN"/>
    <property type="match status" value="1"/>
</dbReference>
<evidence type="ECO:0000256" key="1">
    <source>
        <dbReference type="ARBA" id="ARBA00004141"/>
    </source>
</evidence>
<dbReference type="Proteomes" id="UP001519287">
    <property type="component" value="Unassembled WGS sequence"/>
</dbReference>
<dbReference type="GO" id="GO:0051301">
    <property type="term" value="P:cell division"/>
    <property type="evidence" value="ECO:0007669"/>
    <property type="project" value="UniProtKB-KW"/>
</dbReference>
<keyword evidence="7" id="KW-0132">Cell division</keyword>
<evidence type="ECO:0000256" key="3">
    <source>
        <dbReference type="ARBA" id="ARBA00022960"/>
    </source>
</evidence>
<gene>
    <name evidence="7" type="ORF">J2Z66_001495</name>
</gene>
<feature type="transmembrane region" description="Helical" evidence="6">
    <location>
        <begin position="372"/>
        <end position="395"/>
    </location>
</feature>
<feature type="transmembrane region" description="Helical" evidence="6">
    <location>
        <begin position="143"/>
        <end position="160"/>
    </location>
</feature>
<comment type="caution">
    <text evidence="7">The sequence shown here is derived from an EMBL/GenBank/DDBJ whole genome shotgun (WGS) entry which is preliminary data.</text>
</comment>
<evidence type="ECO:0000256" key="4">
    <source>
        <dbReference type="ARBA" id="ARBA00022989"/>
    </source>
</evidence>
<accession>A0ABS4IQQ3</accession>
<feature type="transmembrane region" description="Helical" evidence="6">
    <location>
        <begin position="246"/>
        <end position="268"/>
    </location>
</feature>
<keyword evidence="3" id="KW-0133">Cell shape</keyword>
<keyword evidence="5 6" id="KW-0472">Membrane</keyword>